<dbReference type="GeneID" id="17292574"/>
<keyword evidence="4" id="KW-1185">Reference proteome</keyword>
<dbReference type="HOGENOM" id="CLU_1252698_0_0_1"/>
<reference evidence="2 4" key="1">
    <citation type="journal article" date="2012" name="Nature">
        <title>Algal genomes reveal evolutionary mosaicism and the fate of nucleomorphs.</title>
        <authorList>
            <consortium name="DOE Joint Genome Institute"/>
            <person name="Curtis B.A."/>
            <person name="Tanifuji G."/>
            <person name="Burki F."/>
            <person name="Gruber A."/>
            <person name="Irimia M."/>
            <person name="Maruyama S."/>
            <person name="Arias M.C."/>
            <person name="Ball S.G."/>
            <person name="Gile G.H."/>
            <person name="Hirakawa Y."/>
            <person name="Hopkins J.F."/>
            <person name="Kuo A."/>
            <person name="Rensing S.A."/>
            <person name="Schmutz J."/>
            <person name="Symeonidi A."/>
            <person name="Elias M."/>
            <person name="Eveleigh R.J."/>
            <person name="Herman E.K."/>
            <person name="Klute M.J."/>
            <person name="Nakayama T."/>
            <person name="Obornik M."/>
            <person name="Reyes-Prieto A."/>
            <person name="Armbrust E.V."/>
            <person name="Aves S.J."/>
            <person name="Beiko R.G."/>
            <person name="Coutinho P."/>
            <person name="Dacks J.B."/>
            <person name="Durnford D.G."/>
            <person name="Fast N.M."/>
            <person name="Green B.R."/>
            <person name="Grisdale C.J."/>
            <person name="Hempel F."/>
            <person name="Henrissat B."/>
            <person name="Hoppner M.P."/>
            <person name="Ishida K."/>
            <person name="Kim E."/>
            <person name="Koreny L."/>
            <person name="Kroth P.G."/>
            <person name="Liu Y."/>
            <person name="Malik S.B."/>
            <person name="Maier U.G."/>
            <person name="McRose D."/>
            <person name="Mock T."/>
            <person name="Neilson J.A."/>
            <person name="Onodera N.T."/>
            <person name="Poole A.M."/>
            <person name="Pritham E.J."/>
            <person name="Richards T.A."/>
            <person name="Rocap G."/>
            <person name="Roy S.W."/>
            <person name="Sarai C."/>
            <person name="Schaack S."/>
            <person name="Shirato S."/>
            <person name="Slamovits C.H."/>
            <person name="Spencer D.F."/>
            <person name="Suzuki S."/>
            <person name="Worden A.Z."/>
            <person name="Zauner S."/>
            <person name="Barry K."/>
            <person name="Bell C."/>
            <person name="Bharti A.K."/>
            <person name="Crow J.A."/>
            <person name="Grimwood J."/>
            <person name="Kramer R."/>
            <person name="Lindquist E."/>
            <person name="Lucas S."/>
            <person name="Salamov A."/>
            <person name="McFadden G.I."/>
            <person name="Lane C.E."/>
            <person name="Keeling P.J."/>
            <person name="Gray M.W."/>
            <person name="Grigoriev I.V."/>
            <person name="Archibald J.M."/>
        </authorList>
    </citation>
    <scope>NUCLEOTIDE SEQUENCE</scope>
    <source>
        <strain evidence="2 4">CCMP2712</strain>
    </source>
</reference>
<reference evidence="4" key="2">
    <citation type="submission" date="2012-11" db="EMBL/GenBank/DDBJ databases">
        <authorList>
            <person name="Kuo A."/>
            <person name="Curtis B.A."/>
            <person name="Tanifuji G."/>
            <person name="Burki F."/>
            <person name="Gruber A."/>
            <person name="Irimia M."/>
            <person name="Maruyama S."/>
            <person name="Arias M.C."/>
            <person name="Ball S.G."/>
            <person name="Gile G.H."/>
            <person name="Hirakawa Y."/>
            <person name="Hopkins J.F."/>
            <person name="Rensing S.A."/>
            <person name="Schmutz J."/>
            <person name="Symeonidi A."/>
            <person name="Elias M."/>
            <person name="Eveleigh R.J."/>
            <person name="Herman E.K."/>
            <person name="Klute M.J."/>
            <person name="Nakayama T."/>
            <person name="Obornik M."/>
            <person name="Reyes-Prieto A."/>
            <person name="Armbrust E.V."/>
            <person name="Aves S.J."/>
            <person name="Beiko R.G."/>
            <person name="Coutinho P."/>
            <person name="Dacks J.B."/>
            <person name="Durnford D.G."/>
            <person name="Fast N.M."/>
            <person name="Green B.R."/>
            <person name="Grisdale C."/>
            <person name="Hempe F."/>
            <person name="Henrissat B."/>
            <person name="Hoppner M.P."/>
            <person name="Ishida K.-I."/>
            <person name="Kim E."/>
            <person name="Koreny L."/>
            <person name="Kroth P.G."/>
            <person name="Liu Y."/>
            <person name="Malik S.-B."/>
            <person name="Maier U.G."/>
            <person name="McRose D."/>
            <person name="Mock T."/>
            <person name="Neilson J.A."/>
            <person name="Onodera N.T."/>
            <person name="Poole A.M."/>
            <person name="Pritham E.J."/>
            <person name="Richards T.A."/>
            <person name="Rocap G."/>
            <person name="Roy S.W."/>
            <person name="Sarai C."/>
            <person name="Schaack S."/>
            <person name="Shirato S."/>
            <person name="Slamovits C.H."/>
            <person name="Spencer D.F."/>
            <person name="Suzuki S."/>
            <person name="Worden A.Z."/>
            <person name="Zauner S."/>
            <person name="Barry K."/>
            <person name="Bell C."/>
            <person name="Bharti A.K."/>
            <person name="Crow J.A."/>
            <person name="Grimwood J."/>
            <person name="Kramer R."/>
            <person name="Lindquist E."/>
            <person name="Lucas S."/>
            <person name="Salamov A."/>
            <person name="McFadden G.I."/>
            <person name="Lane C.E."/>
            <person name="Keeling P.J."/>
            <person name="Gray M.W."/>
            <person name="Grigoriev I.V."/>
            <person name="Archibald J.M."/>
        </authorList>
    </citation>
    <scope>NUCLEOTIDE SEQUENCE</scope>
    <source>
        <strain evidence="4">CCMP2712</strain>
    </source>
</reference>
<evidence type="ECO:0000313" key="4">
    <source>
        <dbReference type="Proteomes" id="UP000011087"/>
    </source>
</evidence>
<dbReference type="EnsemblProtists" id="EKX35875">
    <property type="protein sequence ID" value="EKX35875"/>
    <property type="gene ID" value="GUITHDRAFT_118023"/>
</dbReference>
<proteinExistence type="predicted"/>
<dbReference type="EMBL" id="JH993083">
    <property type="protein sequence ID" value="EKX35875.1"/>
    <property type="molecule type" value="Genomic_DNA"/>
</dbReference>
<feature type="compositionally biased region" description="Basic and acidic residues" evidence="1">
    <location>
        <begin position="93"/>
        <end position="128"/>
    </location>
</feature>
<gene>
    <name evidence="2" type="ORF">GUITHDRAFT_118023</name>
</gene>
<accession>L1IJ83</accession>
<dbReference type="KEGG" id="gtt:GUITHDRAFT_118023"/>
<feature type="compositionally biased region" description="Polar residues" evidence="1">
    <location>
        <begin position="187"/>
        <end position="199"/>
    </location>
</feature>
<evidence type="ECO:0000256" key="1">
    <source>
        <dbReference type="SAM" id="MobiDB-lite"/>
    </source>
</evidence>
<feature type="region of interest" description="Disordered" evidence="1">
    <location>
        <begin position="36"/>
        <end position="128"/>
    </location>
</feature>
<dbReference type="PaxDb" id="55529-EKX35875"/>
<name>L1IJ83_GUITC</name>
<feature type="compositionally biased region" description="Low complexity" evidence="1">
    <location>
        <begin position="200"/>
        <end position="209"/>
    </location>
</feature>
<dbReference type="RefSeq" id="XP_005822855.1">
    <property type="nucleotide sequence ID" value="XM_005822798.1"/>
</dbReference>
<evidence type="ECO:0000313" key="3">
    <source>
        <dbReference type="EnsemblProtists" id="EKX35875"/>
    </source>
</evidence>
<evidence type="ECO:0000313" key="2">
    <source>
        <dbReference type="EMBL" id="EKX35875.1"/>
    </source>
</evidence>
<feature type="compositionally biased region" description="Low complexity" evidence="1">
    <location>
        <begin position="62"/>
        <end position="73"/>
    </location>
</feature>
<feature type="compositionally biased region" description="Basic and acidic residues" evidence="1">
    <location>
        <begin position="211"/>
        <end position="221"/>
    </location>
</feature>
<feature type="compositionally biased region" description="Polar residues" evidence="1">
    <location>
        <begin position="39"/>
        <end position="51"/>
    </location>
</feature>
<organism evidence="2">
    <name type="scientific">Guillardia theta (strain CCMP2712)</name>
    <name type="common">Cryptophyte</name>
    <dbReference type="NCBI Taxonomy" id="905079"/>
    <lineage>
        <taxon>Eukaryota</taxon>
        <taxon>Cryptophyceae</taxon>
        <taxon>Pyrenomonadales</taxon>
        <taxon>Geminigeraceae</taxon>
        <taxon>Guillardia</taxon>
    </lineage>
</organism>
<feature type="region of interest" description="Disordered" evidence="1">
    <location>
        <begin position="184"/>
        <end position="221"/>
    </location>
</feature>
<sequence>MRRSPDSSPEAMKIKSDQSYTSKVIENRMAEIFKKHNVSDYSFSNAKSQESGTKDSQVESRASGAKSNKAAAAERVSEGSPAAGRSAGVSVPEHLKREREERQTRTRKEKPKKVQDSPDSKALKDEITGGRYSLAWDELSSATSGKKPSAAEVALKYRMKEEREVEEAAGKWKAVTTFRDECKHATSLPSTSDVNVGKNSLSTRSSSRSPAGDRDPFAVSI</sequence>
<reference evidence="3" key="3">
    <citation type="submission" date="2016-03" db="UniProtKB">
        <authorList>
            <consortium name="EnsemblProtists"/>
        </authorList>
    </citation>
    <scope>IDENTIFICATION</scope>
</reference>
<dbReference type="Proteomes" id="UP000011087">
    <property type="component" value="Unassembled WGS sequence"/>
</dbReference>
<protein>
    <submittedName>
        <fullName evidence="2 3">Uncharacterized protein</fullName>
    </submittedName>
</protein>
<dbReference type="AlphaFoldDB" id="L1IJ83"/>